<proteinExistence type="predicted"/>
<accession>A0AAE1C4F0</accession>
<dbReference type="AlphaFoldDB" id="A0AAE1C4F0"/>
<feature type="compositionally biased region" description="Low complexity" evidence="1">
    <location>
        <begin position="117"/>
        <end position="135"/>
    </location>
</feature>
<comment type="caution">
    <text evidence="2">The sequence shown here is derived from an EMBL/GenBank/DDBJ whole genome shotgun (WGS) entry which is preliminary data.</text>
</comment>
<dbReference type="EMBL" id="JAUTXT010000006">
    <property type="protein sequence ID" value="KAK3677713.1"/>
    <property type="molecule type" value="Genomic_DNA"/>
</dbReference>
<feature type="region of interest" description="Disordered" evidence="1">
    <location>
        <begin position="396"/>
        <end position="456"/>
    </location>
</feature>
<feature type="region of interest" description="Disordered" evidence="1">
    <location>
        <begin position="112"/>
        <end position="167"/>
    </location>
</feature>
<dbReference type="Proteomes" id="UP001274830">
    <property type="component" value="Unassembled WGS sequence"/>
</dbReference>
<gene>
    <name evidence="2" type="ORF">LTR78_002563</name>
</gene>
<protein>
    <submittedName>
        <fullName evidence="2">Uncharacterized protein</fullName>
    </submittedName>
</protein>
<reference evidence="2" key="1">
    <citation type="submission" date="2023-07" db="EMBL/GenBank/DDBJ databases">
        <title>Black Yeasts Isolated from many extreme environments.</title>
        <authorList>
            <person name="Coleine C."/>
            <person name="Stajich J.E."/>
            <person name="Selbmann L."/>
        </authorList>
    </citation>
    <scope>NUCLEOTIDE SEQUENCE</scope>
    <source>
        <strain evidence="2">CCFEE 5485</strain>
    </source>
</reference>
<organism evidence="2 3">
    <name type="scientific">Recurvomyces mirabilis</name>
    <dbReference type="NCBI Taxonomy" id="574656"/>
    <lineage>
        <taxon>Eukaryota</taxon>
        <taxon>Fungi</taxon>
        <taxon>Dikarya</taxon>
        <taxon>Ascomycota</taxon>
        <taxon>Pezizomycotina</taxon>
        <taxon>Dothideomycetes</taxon>
        <taxon>Dothideomycetidae</taxon>
        <taxon>Mycosphaerellales</taxon>
        <taxon>Teratosphaeriaceae</taxon>
        <taxon>Recurvomyces</taxon>
    </lineage>
</organism>
<keyword evidence="3" id="KW-1185">Reference proteome</keyword>
<evidence type="ECO:0000313" key="2">
    <source>
        <dbReference type="EMBL" id="KAK3677713.1"/>
    </source>
</evidence>
<sequence length="872" mass="97041">MEGIGVDATPFGFDAGPSVFTSEDDLTAFLNNMTAGEPETWPPLDHRACDLDSPIEYLSSAASDSFRSPGKQLQYLPSLHGASSSLSPRDRSTILTPTSSLALHEFVDVLQVEDQPSSESTTSTPESSFSPSSGEYVQVRQDTGRSQGRSHLTLRPQPMPGSGASTFSAQQSHLHNFATNTSHSTSFATTSAATGSWTIDDMDGSGAWGELDPSSYPAQIDTGVPAELATFDASHLGSTPSFNQSTHAYDNGATFRSFGNDVHTFDHASFTPNFDAYALQTPMQMQAVSQSQGASITTRAPTGQATPHFNVMTRQPFANVQQFVPMNSMPPSLSQQTQLTMRDHGQLGFRAGNNVAAPTNSLPSVSQPQRVMVENIHTTVQNQASVQQAIAQRLRNEPTPSQQVPRDHQHDIRGSGPAQSRQLRALPPGSSRMKVDPLQAPRAKGGRKRNEPLTERCPDGNSPCARCVTAFSDGKLVHFPCTRAKLPMFVLDFLPPSMTGMHQKQSIEDYMNAKVSHWHKDTATDIYLTCGHGPALRWKLYEFTPIDDEPCWQWQYLQVNGRSEARQKYSPPFAMIKFDMSDEAHIDEFMDEMLQPRYLADFGWTCFEEETPINDFQAQVLQAMCALYTATHDPDLKDVLRKILRMTALTYIMGHTLTLLETTTFGVLRAMKYAKMPSPSAVPTQHVSPRLANRQLKLFFSLHREKVYKELLNWQQQTLHASKSKEECWLPAFCVTLGLALVLEEVQRTIWVQADAKVKKDETVTQHAAETEAYNACSRIDERFELLGNLFRAKYRAKKWRTAAPGSFGPATPHLPEYEAQNFLNDVYALLVNNQTHLRIRQDVPLSSENQCFYTSRLVARFLLPFLDNPMA</sequence>
<feature type="compositionally biased region" description="Polar residues" evidence="1">
    <location>
        <begin position="140"/>
        <end position="150"/>
    </location>
</feature>
<evidence type="ECO:0000256" key="1">
    <source>
        <dbReference type="SAM" id="MobiDB-lite"/>
    </source>
</evidence>
<name>A0AAE1C4F0_9PEZI</name>
<evidence type="ECO:0000313" key="3">
    <source>
        <dbReference type="Proteomes" id="UP001274830"/>
    </source>
</evidence>